<proteinExistence type="predicted"/>
<evidence type="ECO:0000313" key="4">
    <source>
        <dbReference type="Proteomes" id="UP000237684"/>
    </source>
</evidence>
<dbReference type="FunFam" id="1.10.150.390:FF:000002">
    <property type="entry name" value="DNA-directed RNA polymerase subunit beta"/>
    <property type="match status" value="1"/>
</dbReference>
<dbReference type="InterPro" id="IPR007081">
    <property type="entry name" value="RNA_pol_Rpb1_5"/>
</dbReference>
<dbReference type="Pfam" id="PF04998">
    <property type="entry name" value="RNA_pol_Rpb1_5"/>
    <property type="match status" value="1"/>
</dbReference>
<dbReference type="Gene3D" id="1.10.150.390">
    <property type="match status" value="1"/>
</dbReference>
<dbReference type="PANTHER" id="PTHR48443">
    <property type="entry name" value="DNA-DIRECTED RNA POLYMERASE SUBUNIT BETA"/>
    <property type="match status" value="1"/>
</dbReference>
<accession>A0A2S8SNZ3</accession>
<evidence type="ECO:0000313" key="3">
    <source>
        <dbReference type="EMBL" id="PQV62508.1"/>
    </source>
</evidence>
<reference evidence="3 4" key="1">
    <citation type="journal article" date="2018" name="Syst. Appl. Microbiol.">
        <title>Abditibacterium utsteinense sp. nov., the first cultivated member of candidate phylum FBP, isolated from ice-free Antarctic soil samples.</title>
        <authorList>
            <person name="Tahon G."/>
            <person name="Tytgat B."/>
            <person name="Lebbe L."/>
            <person name="Carlier A."/>
            <person name="Willems A."/>
        </authorList>
    </citation>
    <scope>NUCLEOTIDE SEQUENCE [LARGE SCALE GENOMIC DNA]</scope>
    <source>
        <strain evidence="3 4">LMG 29911</strain>
    </source>
</reference>
<comment type="caution">
    <text evidence="3">The sequence shown here is derived from an EMBL/GenBank/DDBJ whole genome shotgun (WGS) entry which is preliminary data.</text>
</comment>
<dbReference type="AlphaFoldDB" id="A0A2S8SNZ3"/>
<feature type="domain" description="RNA polymerase Rpb1" evidence="2">
    <location>
        <begin position="6"/>
        <end position="97"/>
    </location>
</feature>
<dbReference type="GO" id="GO:0006351">
    <property type="term" value="P:DNA-templated transcription"/>
    <property type="evidence" value="ECO:0007669"/>
    <property type="project" value="InterPro"/>
</dbReference>
<dbReference type="GO" id="GO:0003677">
    <property type="term" value="F:DNA binding"/>
    <property type="evidence" value="ECO:0007669"/>
    <property type="project" value="InterPro"/>
</dbReference>
<dbReference type="PANTHER" id="PTHR48443:SF1">
    <property type="entry name" value="DNA-DIRECTED RNA POLYMERASE SUBUNIT BETA"/>
    <property type="match status" value="1"/>
</dbReference>
<dbReference type="InParanoid" id="A0A2S8SNZ3"/>
<sequence>MDRLAWRGLKGVAEYLVQEVQKVYKTQGINIHDKHIEVIVRQMLRKRRVKDSGDTEVMPGKLIDKSTLNDINVKVVAEGHQPATADFVLLGITEAALNTESFLSAASFQKTTKVLTEAATHGREDYLEGLKENVIIGRLIPAGTGLQRKQNIAVDEDPEAVAYAKAHADILKVEELRARPTPRTPLDLDEIFATPNLEGADLGELAAAGMSIDEGDSSLAILDDDSEPSLVDMSDAESDGAEGEKLLGNMLSDDE</sequence>
<dbReference type="RefSeq" id="WP_106381345.1">
    <property type="nucleotide sequence ID" value="NZ_NIGF01000031.1"/>
</dbReference>
<dbReference type="Gene3D" id="1.10.1790.20">
    <property type="match status" value="1"/>
</dbReference>
<dbReference type="OrthoDB" id="9815296at2"/>
<dbReference type="GO" id="GO:0003899">
    <property type="term" value="F:DNA-directed RNA polymerase activity"/>
    <property type="evidence" value="ECO:0007669"/>
    <property type="project" value="InterPro"/>
</dbReference>
<dbReference type="Proteomes" id="UP000237684">
    <property type="component" value="Unassembled WGS sequence"/>
</dbReference>
<keyword evidence="4" id="KW-1185">Reference proteome</keyword>
<gene>
    <name evidence="3" type="ORF">B1R32_13121</name>
</gene>
<feature type="region of interest" description="Disordered" evidence="1">
    <location>
        <begin position="217"/>
        <end position="255"/>
    </location>
</feature>
<organism evidence="3 4">
    <name type="scientific">Abditibacterium utsteinense</name>
    <dbReference type="NCBI Taxonomy" id="1960156"/>
    <lineage>
        <taxon>Bacteria</taxon>
        <taxon>Pseudomonadati</taxon>
        <taxon>Abditibacteriota</taxon>
        <taxon>Abditibacteriia</taxon>
        <taxon>Abditibacteriales</taxon>
        <taxon>Abditibacteriaceae</taxon>
        <taxon>Abditibacterium</taxon>
    </lineage>
</organism>
<dbReference type="CDD" id="cd02655">
    <property type="entry name" value="RNAP_beta'_C"/>
    <property type="match status" value="1"/>
</dbReference>
<dbReference type="SUPFAM" id="SSF64484">
    <property type="entry name" value="beta and beta-prime subunits of DNA dependent RNA-polymerase"/>
    <property type="match status" value="1"/>
</dbReference>
<name>A0A2S8SNZ3_9BACT</name>
<protein>
    <submittedName>
        <fullName evidence="3">RNA polymerase Rpb1, domain 5</fullName>
    </submittedName>
</protein>
<evidence type="ECO:0000256" key="1">
    <source>
        <dbReference type="SAM" id="MobiDB-lite"/>
    </source>
</evidence>
<dbReference type="EMBL" id="NIGF01000031">
    <property type="protein sequence ID" value="PQV62508.1"/>
    <property type="molecule type" value="Genomic_DNA"/>
</dbReference>
<evidence type="ECO:0000259" key="2">
    <source>
        <dbReference type="Pfam" id="PF04998"/>
    </source>
</evidence>